<dbReference type="RefSeq" id="WP_353424008.1">
    <property type="nucleotide sequence ID" value="NZ_CP117826.1"/>
</dbReference>
<organism evidence="1">
    <name type="scientific">Christensenella massiliensis</name>
    <dbReference type="NCBI Taxonomy" id="1805714"/>
    <lineage>
        <taxon>Bacteria</taxon>
        <taxon>Bacillati</taxon>
        <taxon>Bacillota</taxon>
        <taxon>Clostridia</taxon>
        <taxon>Christensenellales</taxon>
        <taxon>Christensenellaceae</taxon>
        <taxon>Christensenella</taxon>
    </lineage>
</organism>
<reference evidence="1" key="1">
    <citation type="submission" date="2023-02" db="EMBL/GenBank/DDBJ databases">
        <title>Gut commensal Christensenella minuta modulates host metabolism via a new class of secondary bile acids.</title>
        <authorList>
            <person name="Liu C."/>
        </authorList>
    </citation>
    <scope>NUCLEOTIDE SEQUENCE</scope>
    <source>
        <strain evidence="1">CA70</strain>
    </source>
</reference>
<evidence type="ECO:0000313" key="1">
    <source>
        <dbReference type="EMBL" id="XCC63442.1"/>
    </source>
</evidence>
<dbReference type="AlphaFoldDB" id="A0AAU8AC80"/>
<name>A0AAU8AC80_9FIRM</name>
<accession>A0AAU8AC80</accession>
<protein>
    <submittedName>
        <fullName evidence="1">Uncharacterized protein</fullName>
    </submittedName>
</protein>
<dbReference type="EMBL" id="CP117826">
    <property type="protein sequence ID" value="XCC63442.1"/>
    <property type="molecule type" value="Genomic_DNA"/>
</dbReference>
<proteinExistence type="predicted"/>
<sequence>MESLTVEKIKKVCLDLCGELPSDDVVRLILLTDALKCKAYELGFIEGYAVAVAEADYEKR</sequence>
<gene>
    <name evidence="1" type="ORF">PUP29_05880</name>
</gene>